<protein>
    <submittedName>
        <fullName evidence="3">CXXC-type domain-containing protein</fullName>
    </submittedName>
</protein>
<reference evidence="3" key="1">
    <citation type="submission" date="2016-06" db="UniProtKB">
        <authorList>
            <consortium name="WormBaseParasite"/>
        </authorList>
    </citation>
    <scope>IDENTIFICATION</scope>
</reference>
<proteinExistence type="predicted"/>
<dbReference type="OrthoDB" id="308383at2759"/>
<evidence type="ECO:0000313" key="2">
    <source>
        <dbReference type="Proteomes" id="UP000271098"/>
    </source>
</evidence>
<organism evidence="3">
    <name type="scientific">Gongylonema pulchrum</name>
    <dbReference type="NCBI Taxonomy" id="637853"/>
    <lineage>
        <taxon>Eukaryota</taxon>
        <taxon>Metazoa</taxon>
        <taxon>Ecdysozoa</taxon>
        <taxon>Nematoda</taxon>
        <taxon>Chromadorea</taxon>
        <taxon>Rhabditida</taxon>
        <taxon>Spirurina</taxon>
        <taxon>Spiruromorpha</taxon>
        <taxon>Spiruroidea</taxon>
        <taxon>Gongylonematidae</taxon>
        <taxon>Gongylonema</taxon>
    </lineage>
</organism>
<keyword evidence="2" id="KW-1185">Reference proteome</keyword>
<reference evidence="1 2" key="2">
    <citation type="submission" date="2018-11" db="EMBL/GenBank/DDBJ databases">
        <authorList>
            <consortium name="Pathogen Informatics"/>
        </authorList>
    </citation>
    <scope>NUCLEOTIDE SEQUENCE [LARGE SCALE GENOMIC DNA]</scope>
</reference>
<gene>
    <name evidence="1" type="ORF">GPUH_LOCUS9846</name>
</gene>
<dbReference type="WBParaSite" id="GPUH_0000985501-mRNA-1">
    <property type="protein sequence ID" value="GPUH_0000985501-mRNA-1"/>
    <property type="gene ID" value="GPUH_0000985501"/>
</dbReference>
<accession>A0A183DMA3</accession>
<sequence>MPDCQICLVCLDKRFFDNRYMTGAMCAKKRCNNATSIELPAAQNADLRLVPIFRFPEQTIYVRLAPSFD</sequence>
<name>A0A183DMA3_9BILA</name>
<dbReference type="EMBL" id="UYRT01034318">
    <property type="protein sequence ID" value="VDK78405.1"/>
    <property type="molecule type" value="Genomic_DNA"/>
</dbReference>
<dbReference type="AlphaFoldDB" id="A0A183DMA3"/>
<evidence type="ECO:0000313" key="3">
    <source>
        <dbReference type="WBParaSite" id="GPUH_0000985501-mRNA-1"/>
    </source>
</evidence>
<evidence type="ECO:0000313" key="1">
    <source>
        <dbReference type="EMBL" id="VDK78405.1"/>
    </source>
</evidence>
<dbReference type="Proteomes" id="UP000271098">
    <property type="component" value="Unassembled WGS sequence"/>
</dbReference>